<dbReference type="InterPro" id="IPR029024">
    <property type="entry name" value="TerB-like"/>
</dbReference>
<reference evidence="2 3" key="1">
    <citation type="submission" date="2021-12" db="EMBL/GenBank/DDBJ databases">
        <title>Discovery of the Pendulisporaceae a myxobacterial family with distinct sporulation behavior and unique specialized metabolism.</title>
        <authorList>
            <person name="Garcia R."/>
            <person name="Popoff A."/>
            <person name="Bader C.D."/>
            <person name="Loehr J."/>
            <person name="Walesch S."/>
            <person name="Walt C."/>
            <person name="Boldt J."/>
            <person name="Bunk B."/>
            <person name="Haeckl F.J.F.P.J."/>
            <person name="Gunesch A.P."/>
            <person name="Birkelbach J."/>
            <person name="Nuebel U."/>
            <person name="Pietschmann T."/>
            <person name="Bach T."/>
            <person name="Mueller R."/>
        </authorList>
    </citation>
    <scope>NUCLEOTIDE SEQUENCE [LARGE SCALE GENOMIC DNA]</scope>
    <source>
        <strain evidence="2 3">MSr11954</strain>
    </source>
</reference>
<accession>A0ABZ2M9D5</accession>
<dbReference type="InterPro" id="IPR007791">
    <property type="entry name" value="DjlA_N"/>
</dbReference>
<gene>
    <name evidence="2" type="ORF">LZC94_18040</name>
</gene>
<dbReference type="EMBL" id="CP089984">
    <property type="protein sequence ID" value="WXB19126.1"/>
    <property type="molecule type" value="Genomic_DNA"/>
</dbReference>
<dbReference type="SUPFAM" id="SSF158682">
    <property type="entry name" value="TerB-like"/>
    <property type="match status" value="1"/>
</dbReference>
<dbReference type="Pfam" id="PF05099">
    <property type="entry name" value="TerB"/>
    <property type="match status" value="1"/>
</dbReference>
<feature type="domain" description="Co-chaperone DjlA N-terminal" evidence="1">
    <location>
        <begin position="60"/>
        <end position="167"/>
    </location>
</feature>
<evidence type="ECO:0000313" key="2">
    <source>
        <dbReference type="EMBL" id="WXB19126.1"/>
    </source>
</evidence>
<dbReference type="RefSeq" id="WP_394828750.1">
    <property type="nucleotide sequence ID" value="NZ_CP089984.1"/>
</dbReference>
<organism evidence="2 3">
    <name type="scientific">Pendulispora albinea</name>
    <dbReference type="NCBI Taxonomy" id="2741071"/>
    <lineage>
        <taxon>Bacteria</taxon>
        <taxon>Pseudomonadati</taxon>
        <taxon>Myxococcota</taxon>
        <taxon>Myxococcia</taxon>
        <taxon>Myxococcales</taxon>
        <taxon>Sorangiineae</taxon>
        <taxon>Pendulisporaceae</taxon>
        <taxon>Pendulispora</taxon>
    </lineage>
</organism>
<sequence length="182" mass="18987">MKGREAEEPASSRTLTGATGSILTLAAASYGAKPADDATVPTGFDPVAVALFESIVEGAYLVASADGVVDDEERRTLERVVTAACGGAVAPKHVAELIHELQAWLQEEGLERRIAAVATQITRKSHAREVLRIAALLGQASHAVSDVERDVLLRLAKACGLHPNDVDVALREVADSLAGASS</sequence>
<keyword evidence="3" id="KW-1185">Reference proteome</keyword>
<dbReference type="CDD" id="cd07177">
    <property type="entry name" value="terB_like"/>
    <property type="match status" value="1"/>
</dbReference>
<protein>
    <submittedName>
        <fullName evidence="2">TerB family tellurite resistance protein</fullName>
    </submittedName>
</protein>
<evidence type="ECO:0000259" key="1">
    <source>
        <dbReference type="Pfam" id="PF05099"/>
    </source>
</evidence>
<dbReference type="Proteomes" id="UP001370348">
    <property type="component" value="Chromosome"/>
</dbReference>
<dbReference type="Gene3D" id="1.10.3680.10">
    <property type="entry name" value="TerB-like"/>
    <property type="match status" value="1"/>
</dbReference>
<evidence type="ECO:0000313" key="3">
    <source>
        <dbReference type="Proteomes" id="UP001370348"/>
    </source>
</evidence>
<name>A0ABZ2M9D5_9BACT</name>
<proteinExistence type="predicted"/>